<dbReference type="InterPro" id="IPR051678">
    <property type="entry name" value="AGP_Transferase"/>
</dbReference>
<dbReference type="PANTHER" id="PTHR21310">
    <property type="entry name" value="AMINOGLYCOSIDE PHOSPHOTRANSFERASE-RELATED-RELATED"/>
    <property type="match status" value="1"/>
</dbReference>
<evidence type="ECO:0000313" key="3">
    <source>
        <dbReference type="Proteomes" id="UP000549971"/>
    </source>
</evidence>
<dbReference type="Gene3D" id="1.20.58.840">
    <property type="match status" value="1"/>
</dbReference>
<comment type="caution">
    <text evidence="2">The sequence shown here is derived from an EMBL/GenBank/DDBJ whole genome shotgun (WGS) entry which is preliminary data.</text>
</comment>
<evidence type="ECO:0000313" key="2">
    <source>
        <dbReference type="EMBL" id="MBB5834440.1"/>
    </source>
</evidence>
<dbReference type="Gene3D" id="3.30.200.20">
    <property type="entry name" value="Phosphorylase Kinase, domain 1"/>
    <property type="match status" value="1"/>
</dbReference>
<dbReference type="EMBL" id="JACHMY010000001">
    <property type="protein sequence ID" value="MBB5834440.1"/>
    <property type="molecule type" value="Genomic_DNA"/>
</dbReference>
<dbReference type="SUPFAM" id="SSF56112">
    <property type="entry name" value="Protein kinase-like (PK-like)"/>
    <property type="match status" value="1"/>
</dbReference>
<dbReference type="Gene3D" id="1.10.510.10">
    <property type="entry name" value="Transferase(Phosphotransferase) domain 1"/>
    <property type="match status" value="1"/>
</dbReference>
<dbReference type="InterPro" id="IPR011009">
    <property type="entry name" value="Kinase-like_dom_sf"/>
</dbReference>
<dbReference type="InterPro" id="IPR002575">
    <property type="entry name" value="Aminoglycoside_PTrfase"/>
</dbReference>
<dbReference type="RefSeq" id="WP_184794206.1">
    <property type="nucleotide sequence ID" value="NZ_JACHMY010000001.1"/>
</dbReference>
<protein>
    <recommendedName>
        <fullName evidence="1">Aminoglycoside phosphotransferase domain-containing protein</fullName>
    </recommendedName>
</protein>
<gene>
    <name evidence="2" type="ORF">HDA39_001174</name>
</gene>
<organism evidence="2 3">
    <name type="scientific">Kribbella italica</name>
    <dbReference type="NCBI Taxonomy" id="1540520"/>
    <lineage>
        <taxon>Bacteria</taxon>
        <taxon>Bacillati</taxon>
        <taxon>Actinomycetota</taxon>
        <taxon>Actinomycetes</taxon>
        <taxon>Propionibacteriales</taxon>
        <taxon>Kribbellaceae</taxon>
        <taxon>Kribbella</taxon>
    </lineage>
</organism>
<dbReference type="AlphaFoldDB" id="A0A7W9J316"/>
<keyword evidence="3" id="KW-1185">Reference proteome</keyword>
<dbReference type="Proteomes" id="UP000549971">
    <property type="component" value="Unassembled WGS sequence"/>
</dbReference>
<evidence type="ECO:0000259" key="1">
    <source>
        <dbReference type="Pfam" id="PF01636"/>
    </source>
</evidence>
<reference evidence="2 3" key="1">
    <citation type="submission" date="2020-08" db="EMBL/GenBank/DDBJ databases">
        <title>Sequencing the genomes of 1000 actinobacteria strains.</title>
        <authorList>
            <person name="Klenk H.-P."/>
        </authorList>
    </citation>
    <scope>NUCLEOTIDE SEQUENCE [LARGE SCALE GENOMIC DNA]</scope>
    <source>
        <strain evidence="2 3">DSM 28967</strain>
    </source>
</reference>
<feature type="domain" description="Aminoglycoside phosphotransferase" evidence="1">
    <location>
        <begin position="24"/>
        <end position="236"/>
    </location>
</feature>
<accession>A0A7W9J316</accession>
<proteinExistence type="predicted"/>
<sequence>MAAEGEGPSSGDLTRDYGIRASVFTPHAGGFESECWVADDTWFIKVWRDEISPTAAPGRLAILGELQALGLPVPAAVPTLSGSLHATWNGRPYAVFPFVHGRPATDDDWRLSARALRRVHDTQPASGGLTLPVGTLDESYVQLLAANLDHPWIADRRDEIAAAIDRLHNAVQRADQVPARRVLCHTDFITLNLLVDSDDQLAAILDWDQAVLAPREHDLWVAAETRQLEDYLTEYGARDLSLDHLECTLLSRALGDLTARVLGEVDRPGVQMWGFDRLARLDDDLARFRPFCGGL</sequence>
<dbReference type="Pfam" id="PF01636">
    <property type="entry name" value="APH"/>
    <property type="match status" value="1"/>
</dbReference>
<name>A0A7W9J316_9ACTN</name>